<dbReference type="InterPro" id="IPR018488">
    <property type="entry name" value="cNMP-bd_CS"/>
</dbReference>
<dbReference type="PROSITE" id="PS00889">
    <property type="entry name" value="CNMP_BINDING_2"/>
    <property type="match status" value="1"/>
</dbReference>
<dbReference type="GO" id="GO:0003254">
    <property type="term" value="P:regulation of membrane depolarization"/>
    <property type="evidence" value="ECO:0007669"/>
    <property type="project" value="TreeGrafter"/>
</dbReference>
<dbReference type="GO" id="GO:0005249">
    <property type="term" value="F:voltage-gated potassium channel activity"/>
    <property type="evidence" value="ECO:0007669"/>
    <property type="project" value="TreeGrafter"/>
</dbReference>
<dbReference type="InterPro" id="IPR051413">
    <property type="entry name" value="K/Na_HCN_channel"/>
</dbReference>
<dbReference type="CDD" id="cd00038">
    <property type="entry name" value="CAP_ED"/>
    <property type="match status" value="1"/>
</dbReference>
<organism evidence="3 4">
    <name type="scientific">Chironomus riparius</name>
    <dbReference type="NCBI Taxonomy" id="315576"/>
    <lineage>
        <taxon>Eukaryota</taxon>
        <taxon>Metazoa</taxon>
        <taxon>Ecdysozoa</taxon>
        <taxon>Arthropoda</taxon>
        <taxon>Hexapoda</taxon>
        <taxon>Insecta</taxon>
        <taxon>Pterygota</taxon>
        <taxon>Neoptera</taxon>
        <taxon>Endopterygota</taxon>
        <taxon>Diptera</taxon>
        <taxon>Nematocera</taxon>
        <taxon>Chironomoidea</taxon>
        <taxon>Chironomidae</taxon>
        <taxon>Chironominae</taxon>
        <taxon>Chironomus</taxon>
    </lineage>
</organism>
<dbReference type="PROSITE" id="PS50042">
    <property type="entry name" value="CNMP_BINDING_3"/>
    <property type="match status" value="1"/>
</dbReference>
<keyword evidence="1" id="KW-1133">Transmembrane helix</keyword>
<evidence type="ECO:0000313" key="3">
    <source>
        <dbReference type="EMBL" id="CAH1717640.1"/>
    </source>
</evidence>
<reference evidence="3" key="2">
    <citation type="submission" date="2022-10" db="EMBL/GenBank/DDBJ databases">
        <authorList>
            <consortium name="ENA_rothamsted_submissions"/>
            <consortium name="culmorum"/>
            <person name="King R."/>
        </authorList>
    </citation>
    <scope>NUCLEOTIDE SEQUENCE</scope>
</reference>
<gene>
    <name evidence="3" type="ORF">CHIRRI_LOCUS5117</name>
</gene>
<dbReference type="InterPro" id="IPR018490">
    <property type="entry name" value="cNMP-bd_dom_sf"/>
</dbReference>
<dbReference type="AlphaFoldDB" id="A0A9P0IV89"/>
<dbReference type="GO" id="GO:0098855">
    <property type="term" value="C:HCN channel complex"/>
    <property type="evidence" value="ECO:0007669"/>
    <property type="project" value="TreeGrafter"/>
</dbReference>
<dbReference type="PANTHER" id="PTHR45689:SF14">
    <property type="entry name" value="CYCLIC NUCLEOTIDE-GATED CATION CHANNEL SUBUNIT A-LIKE PROTEIN"/>
    <property type="match status" value="1"/>
</dbReference>
<proteinExistence type="predicted"/>
<keyword evidence="1" id="KW-0812">Transmembrane</keyword>
<feature type="domain" description="Cyclic nucleotide-binding" evidence="2">
    <location>
        <begin position="130"/>
        <end position="247"/>
    </location>
</feature>
<evidence type="ECO:0000256" key="1">
    <source>
        <dbReference type="SAM" id="Phobius"/>
    </source>
</evidence>
<keyword evidence="1" id="KW-0472">Membrane</keyword>
<dbReference type="Gene3D" id="2.60.120.10">
    <property type="entry name" value="Jelly Rolls"/>
    <property type="match status" value="1"/>
</dbReference>
<protein>
    <recommendedName>
        <fullName evidence="2">Cyclic nucleotide-binding domain-containing protein</fullName>
    </recommendedName>
</protein>
<dbReference type="SUPFAM" id="SSF51206">
    <property type="entry name" value="cAMP-binding domain-like"/>
    <property type="match status" value="1"/>
</dbReference>
<evidence type="ECO:0000259" key="2">
    <source>
        <dbReference type="PROSITE" id="PS50042"/>
    </source>
</evidence>
<dbReference type="Gene3D" id="1.10.287.630">
    <property type="entry name" value="Helix hairpin bin"/>
    <property type="match status" value="1"/>
</dbReference>
<dbReference type="Proteomes" id="UP001153620">
    <property type="component" value="Chromosome 2"/>
</dbReference>
<accession>A0A9P0IV89</accession>
<dbReference type="Pfam" id="PF00027">
    <property type="entry name" value="cNMP_binding"/>
    <property type="match status" value="1"/>
</dbReference>
<name>A0A9P0IV89_9DIPT</name>
<evidence type="ECO:0000313" key="4">
    <source>
        <dbReference type="Proteomes" id="UP001153620"/>
    </source>
</evidence>
<dbReference type="PANTHER" id="PTHR45689">
    <property type="entry name" value="I[[H]] CHANNEL, ISOFORM E"/>
    <property type="match status" value="1"/>
</dbReference>
<dbReference type="GO" id="GO:0035725">
    <property type="term" value="P:sodium ion transmembrane transport"/>
    <property type="evidence" value="ECO:0007669"/>
    <property type="project" value="TreeGrafter"/>
</dbReference>
<sequence>MMITLKLALQSGYGNETSDSTINMLMTAFILFAGWIYCTYILILISNIIIASSVSKNKFQEIINEIEVFAESKGLSTQLKDKMRIYMDRKFQKRYFNEQAINMYVQTTASCLQKEIMMHSCSGLVSKVSLFKDLPKSLLENIISCVTFEIYFSNEVIIEANTIGDSMYFIAYGTAEVISITGQRIQILQDGSHFGEISLLIKGQKRTATIKTLETCEVYKLSQKDFRKVIEPHQDIMKIMEEIAKERLRRMYQQESGSLYERKKSTASK</sequence>
<dbReference type="InterPro" id="IPR000595">
    <property type="entry name" value="cNMP-bd_dom"/>
</dbReference>
<keyword evidence="4" id="KW-1185">Reference proteome</keyword>
<dbReference type="SMART" id="SM00100">
    <property type="entry name" value="cNMP"/>
    <property type="match status" value="1"/>
</dbReference>
<feature type="transmembrane region" description="Helical" evidence="1">
    <location>
        <begin position="24"/>
        <end position="50"/>
    </location>
</feature>
<dbReference type="EMBL" id="OU895878">
    <property type="protein sequence ID" value="CAH1717640.1"/>
    <property type="molecule type" value="Genomic_DNA"/>
</dbReference>
<reference evidence="3" key="1">
    <citation type="submission" date="2022-01" db="EMBL/GenBank/DDBJ databases">
        <authorList>
            <person name="King R."/>
        </authorList>
    </citation>
    <scope>NUCLEOTIDE SEQUENCE</scope>
</reference>
<dbReference type="InterPro" id="IPR014710">
    <property type="entry name" value="RmlC-like_jellyroll"/>
</dbReference>